<reference evidence="2" key="1">
    <citation type="submission" date="2023-01" db="EMBL/GenBank/DDBJ databases">
        <title>The chitinases involved in constricting ring structure development in the nematode-trapping fungus Drechslerella dactyloides.</title>
        <authorList>
            <person name="Wang R."/>
            <person name="Zhang L."/>
            <person name="Tang P."/>
            <person name="Li S."/>
            <person name="Liang L."/>
        </authorList>
    </citation>
    <scope>NUCLEOTIDE SEQUENCE</scope>
    <source>
        <strain evidence="2">YMF1.00031</strain>
    </source>
</reference>
<feature type="compositionally biased region" description="Low complexity" evidence="1">
    <location>
        <begin position="228"/>
        <end position="250"/>
    </location>
</feature>
<keyword evidence="3" id="KW-1185">Reference proteome</keyword>
<dbReference type="AlphaFoldDB" id="A0AAD6IYE5"/>
<gene>
    <name evidence="2" type="ORF">Dda_3685</name>
</gene>
<feature type="compositionally biased region" description="Low complexity" evidence="1">
    <location>
        <begin position="84"/>
        <end position="97"/>
    </location>
</feature>
<evidence type="ECO:0000313" key="2">
    <source>
        <dbReference type="EMBL" id="KAJ6261020.1"/>
    </source>
</evidence>
<dbReference type="EMBL" id="JAQGDS010000004">
    <property type="protein sequence ID" value="KAJ6261020.1"/>
    <property type="molecule type" value="Genomic_DNA"/>
</dbReference>
<name>A0AAD6IYE5_DREDA</name>
<accession>A0AAD6IYE5</accession>
<feature type="compositionally biased region" description="Polar residues" evidence="1">
    <location>
        <begin position="9"/>
        <end position="18"/>
    </location>
</feature>
<proteinExistence type="predicted"/>
<feature type="region of interest" description="Disordered" evidence="1">
    <location>
        <begin position="195"/>
        <end position="406"/>
    </location>
</feature>
<evidence type="ECO:0000313" key="3">
    <source>
        <dbReference type="Proteomes" id="UP001221413"/>
    </source>
</evidence>
<evidence type="ECO:0000256" key="1">
    <source>
        <dbReference type="SAM" id="MobiDB-lite"/>
    </source>
</evidence>
<organism evidence="2 3">
    <name type="scientific">Drechslerella dactyloides</name>
    <name type="common">Nematode-trapping fungus</name>
    <name type="synonym">Arthrobotrys dactyloides</name>
    <dbReference type="NCBI Taxonomy" id="74499"/>
    <lineage>
        <taxon>Eukaryota</taxon>
        <taxon>Fungi</taxon>
        <taxon>Dikarya</taxon>
        <taxon>Ascomycota</taxon>
        <taxon>Pezizomycotina</taxon>
        <taxon>Orbiliomycetes</taxon>
        <taxon>Orbiliales</taxon>
        <taxon>Orbiliaceae</taxon>
        <taxon>Drechslerella</taxon>
    </lineage>
</organism>
<sequence length="406" mass="43003">MTSKRGNKRPQGSSQQAPTAKRRRAPEPSEPSTAPVAKRARTGTESANAESSGGPADTSLKVGMVTRSMGRRVPAATQDPKDPNQPTTAPAGPAANNHKGRPLCPETQRSRAAIDNTPAATYDLVLDNKPRRRRPRQGQPHQVGLYENYRNRRGTALCGYRLKPVNPDPSVPSWRGVAPAGFIVRQTAVREVVPAGGSNERGEPEPSVAIVSGQSRPTGTRGVRKTATAGGKTRGSRSSGGVTTSSSAAVQHSDNIPGSLTVPDGTDAPSRLKKRKRADFGEEDDGGHVRPSAKRGRRREQLQHEKQQQQMSTGTTDAISGTSIHLDASESTITSQALKTQMQASPSRSVPSGRIAAGRGKRTRAREAAPAVPVQASGGVVTDRPAPAVEPLRRSQRLLAKSRGET</sequence>
<feature type="region of interest" description="Disordered" evidence="1">
    <location>
        <begin position="1"/>
        <end position="148"/>
    </location>
</feature>
<dbReference type="Proteomes" id="UP001221413">
    <property type="component" value="Unassembled WGS sequence"/>
</dbReference>
<comment type="caution">
    <text evidence="2">The sequence shown here is derived from an EMBL/GenBank/DDBJ whole genome shotgun (WGS) entry which is preliminary data.</text>
</comment>
<protein>
    <submittedName>
        <fullName evidence="2">Uncharacterized protein</fullName>
    </submittedName>
</protein>
<feature type="compositionally biased region" description="Polar residues" evidence="1">
    <location>
        <begin position="311"/>
        <end position="350"/>
    </location>
</feature>